<dbReference type="Proteomes" id="UP000887565">
    <property type="component" value="Unplaced"/>
</dbReference>
<sequence length="163" mass="18151">MPKKFNIFCRGVQSIFFHLKNCRSFLGTLTCETLQSPFFCTSRLRLIFFVEGDRFRSDLFKLNEGETNGKASLPQYSIIEVLSQWAPITSNEQSFRRTSNDECLDMLLGGSVIGDLSPPPTGAELTMTPAAPPNKVPLLIVGICKLKARFRFGGVGPFILLLL</sequence>
<accession>A0A915JJC4</accession>
<name>A0A915JJC4_ROMCU</name>
<protein>
    <submittedName>
        <fullName evidence="2">Uncharacterized protein</fullName>
    </submittedName>
</protein>
<proteinExistence type="predicted"/>
<evidence type="ECO:0000313" key="1">
    <source>
        <dbReference type="Proteomes" id="UP000887565"/>
    </source>
</evidence>
<dbReference type="AlphaFoldDB" id="A0A915JJC4"/>
<reference evidence="2" key="1">
    <citation type="submission" date="2022-11" db="UniProtKB">
        <authorList>
            <consortium name="WormBaseParasite"/>
        </authorList>
    </citation>
    <scope>IDENTIFICATION</scope>
</reference>
<evidence type="ECO:0000313" key="2">
    <source>
        <dbReference type="WBParaSite" id="nRc.2.0.1.t26171-RA"/>
    </source>
</evidence>
<organism evidence="1 2">
    <name type="scientific">Romanomermis culicivorax</name>
    <name type="common">Nematode worm</name>
    <dbReference type="NCBI Taxonomy" id="13658"/>
    <lineage>
        <taxon>Eukaryota</taxon>
        <taxon>Metazoa</taxon>
        <taxon>Ecdysozoa</taxon>
        <taxon>Nematoda</taxon>
        <taxon>Enoplea</taxon>
        <taxon>Dorylaimia</taxon>
        <taxon>Mermithida</taxon>
        <taxon>Mermithoidea</taxon>
        <taxon>Mermithidae</taxon>
        <taxon>Romanomermis</taxon>
    </lineage>
</organism>
<dbReference type="WBParaSite" id="nRc.2.0.1.t26171-RA">
    <property type="protein sequence ID" value="nRc.2.0.1.t26171-RA"/>
    <property type="gene ID" value="nRc.2.0.1.g26171"/>
</dbReference>
<keyword evidence="1" id="KW-1185">Reference proteome</keyword>